<evidence type="ECO:0000256" key="1">
    <source>
        <dbReference type="ARBA" id="ARBA00004555"/>
    </source>
</evidence>
<evidence type="ECO:0000256" key="3">
    <source>
        <dbReference type="ARBA" id="ARBA00023054"/>
    </source>
</evidence>
<sequence>MSWFDTTGIASLAKNALKEAQRTIDKALDIKDDEVSSKPTTSTEDDTDGFFSSWGIKSPTSGTTAVHSTKSSVDSTVQEEPTPSSANTSNIWGSFTGSFFEAESSKTTPAEDISEPVSIQPKKVSGAIEKPKDSIKPPATLGVTRQAIQGRRVAANTNRLSVISSSTGSPDDGCGSESVGVLGSTSESSLSPETAEACQHVEQSSPESVGVIAGGSSSDISELTSPSSVEVIGWSEAESPCSPIAAAIRPIGLFPLQPRPQSSLQSPVSDILTPESVEVINEEESEASLADDSSTSASSTTTTTVMEPRVPDLTASVHMRTMLAEAMEEQASSNSSEKSSQTAGRDQHSPVSSLTSEPIKIECGQLSGQTSGDELETTTSSDIEIISSPNGDGSSTHSRQSPTKLHPLVTAVRGELPSSGSPDSTNSDRTSHRYPGIDPKAPSEEMLKRINELQTILDARETKLFELGKINVELQENNVELHRQLEMGLQNQAANTQDVGQITEEFTQRLSALERRFQQAIRDKEAVKKQLDSVKQEASLKVAASELQAIVSEKDEEIKELREEGEKLSKQQLQLSTLVKKLRAKEKDLETAAKTNKQHLSDLNQEAERLKKSLSAKEEVERSQIEAVNRLTAQVKRQDRELSALQIQLNDSKEEKDRLQTTLESTNKEMTELRSSQLSSELAQRQILSHQLEEKQREINKLQITHQRELEELRREFIANSASGSQREEQLRKEYTGLLKKLQLAETRAEELAQCTSDSTKPLLRQLEALQSSASSQQQLAERTERQLCDKIAELQAKLAAVTEQERVSRELKTGLSAQIGALQAEITTLSATNRELQSHNKVLLKENERLSDCLSNLERTTAEDVRSLRAEVSSLKDQLSIQQAATEAEKRHTTALEFKLKQAEIARTQLMEQTPLTVTIGSQAMTSSTPPRSSPAPSLTESVMSASWMQDDILDGVPSVSLMSDHAGPSSAVLENLQSQVKRREGEIVQMRLRTRRLEAERTDLSKQVADLTAKAETQSSELERFVELERKYDALLQMYGEQIEVNQELRMDLIDVKDMFKIQIEALVSNQANTPS</sequence>
<feature type="coiled-coil region" evidence="4">
    <location>
        <begin position="503"/>
        <end position="805"/>
    </location>
</feature>
<feature type="compositionally biased region" description="Low complexity" evidence="5">
    <location>
        <begin position="927"/>
        <end position="941"/>
    </location>
</feature>
<accession>A0A8S1DJ42</accession>
<dbReference type="PANTHER" id="PTHR46515">
    <property type="entry name" value="TATA ELEMENT MODULATORY FACTOR TMF1"/>
    <property type="match status" value="1"/>
</dbReference>
<feature type="compositionally biased region" description="Polar residues" evidence="5">
    <location>
        <begin position="58"/>
        <end position="90"/>
    </location>
</feature>
<evidence type="ECO:0000256" key="5">
    <source>
        <dbReference type="SAM" id="MobiDB-lite"/>
    </source>
</evidence>
<dbReference type="Proteomes" id="UP000494165">
    <property type="component" value="Unassembled WGS sequence"/>
</dbReference>
<dbReference type="InterPro" id="IPR022091">
    <property type="entry name" value="TMF_TATA-bd"/>
</dbReference>
<proteinExistence type="predicted"/>
<feature type="compositionally biased region" description="Polar residues" evidence="5">
    <location>
        <begin position="389"/>
        <end position="403"/>
    </location>
</feature>
<evidence type="ECO:0000313" key="8">
    <source>
        <dbReference type="Proteomes" id="UP000494165"/>
    </source>
</evidence>
<dbReference type="Pfam" id="PF12325">
    <property type="entry name" value="TMF_TATA_bd"/>
    <property type="match status" value="1"/>
</dbReference>
<gene>
    <name evidence="7" type="ORF">CLODIP_2_CD02948</name>
</gene>
<feature type="domain" description="TATA element modulatory factor 1 TATA binding" evidence="6">
    <location>
        <begin position="966"/>
        <end position="1069"/>
    </location>
</feature>
<dbReference type="Pfam" id="PF12329">
    <property type="entry name" value="TMF_DNA_bd"/>
    <property type="match status" value="1"/>
</dbReference>
<dbReference type="EMBL" id="CADEPI010000277">
    <property type="protein sequence ID" value="CAB3382577.1"/>
    <property type="molecule type" value="Genomic_DNA"/>
</dbReference>
<comment type="subcellular location">
    <subcellularLocation>
        <location evidence="1">Golgi apparatus</location>
    </subcellularLocation>
</comment>
<evidence type="ECO:0000256" key="2">
    <source>
        <dbReference type="ARBA" id="ARBA00023034"/>
    </source>
</evidence>
<feature type="region of interest" description="Disordered" evidence="5">
    <location>
        <begin position="202"/>
        <end position="224"/>
    </location>
</feature>
<feature type="region of interest" description="Disordered" evidence="5">
    <location>
        <begin position="327"/>
        <end position="358"/>
    </location>
</feature>
<feature type="region of interest" description="Disordered" evidence="5">
    <location>
        <begin position="28"/>
        <end position="90"/>
    </location>
</feature>
<dbReference type="AlphaFoldDB" id="A0A8S1DJ42"/>
<feature type="coiled-coil region" evidence="4">
    <location>
        <begin position="975"/>
        <end position="1016"/>
    </location>
</feature>
<reference evidence="7 8" key="1">
    <citation type="submission" date="2020-04" db="EMBL/GenBank/DDBJ databases">
        <authorList>
            <person name="Alioto T."/>
            <person name="Alioto T."/>
            <person name="Gomez Garrido J."/>
        </authorList>
    </citation>
    <scope>NUCLEOTIDE SEQUENCE [LARGE SCALE GENOMIC DNA]</scope>
</reference>
<dbReference type="InterPro" id="IPR052602">
    <property type="entry name" value="Growth_transcription_reg"/>
</dbReference>
<feature type="region of interest" description="Disordered" evidence="5">
    <location>
        <begin position="924"/>
        <end position="943"/>
    </location>
</feature>
<evidence type="ECO:0000256" key="4">
    <source>
        <dbReference type="SAM" id="Coils"/>
    </source>
</evidence>
<dbReference type="GO" id="GO:0005783">
    <property type="term" value="C:endoplasmic reticulum"/>
    <property type="evidence" value="ECO:0007669"/>
    <property type="project" value="TreeGrafter"/>
</dbReference>
<feature type="compositionally biased region" description="Low complexity" evidence="5">
    <location>
        <begin position="287"/>
        <end position="304"/>
    </location>
</feature>
<protein>
    <recommendedName>
        <fullName evidence="6">TATA element modulatory factor 1 TATA binding domain-containing protein</fullName>
    </recommendedName>
</protein>
<dbReference type="InterPro" id="IPR022092">
    <property type="entry name" value="TMF_DNA-bd"/>
</dbReference>
<keyword evidence="3 4" id="KW-0175">Coiled coil</keyword>
<dbReference type="OrthoDB" id="74178at2759"/>
<feature type="region of interest" description="Disordered" evidence="5">
    <location>
        <begin position="281"/>
        <end position="313"/>
    </location>
</feature>
<keyword evidence="2" id="KW-0333">Golgi apparatus</keyword>
<evidence type="ECO:0000313" key="7">
    <source>
        <dbReference type="EMBL" id="CAB3382577.1"/>
    </source>
</evidence>
<keyword evidence="8" id="KW-1185">Reference proteome</keyword>
<feature type="compositionally biased region" description="Polar residues" evidence="5">
    <location>
        <begin position="418"/>
        <end position="428"/>
    </location>
</feature>
<organism evidence="7 8">
    <name type="scientific">Cloeon dipterum</name>
    <dbReference type="NCBI Taxonomy" id="197152"/>
    <lineage>
        <taxon>Eukaryota</taxon>
        <taxon>Metazoa</taxon>
        <taxon>Ecdysozoa</taxon>
        <taxon>Arthropoda</taxon>
        <taxon>Hexapoda</taxon>
        <taxon>Insecta</taxon>
        <taxon>Pterygota</taxon>
        <taxon>Palaeoptera</taxon>
        <taxon>Ephemeroptera</taxon>
        <taxon>Pisciforma</taxon>
        <taxon>Baetidae</taxon>
        <taxon>Cloeon</taxon>
    </lineage>
</organism>
<dbReference type="GO" id="GO:0005794">
    <property type="term" value="C:Golgi apparatus"/>
    <property type="evidence" value="ECO:0007669"/>
    <property type="project" value="UniProtKB-SubCell"/>
</dbReference>
<comment type="caution">
    <text evidence="7">The sequence shown here is derived from an EMBL/GenBank/DDBJ whole genome shotgun (WGS) entry which is preliminary data.</text>
</comment>
<feature type="compositionally biased region" description="Polar residues" evidence="5">
    <location>
        <begin position="341"/>
        <end position="356"/>
    </location>
</feature>
<name>A0A8S1DJ42_9INSE</name>
<feature type="region of interest" description="Disordered" evidence="5">
    <location>
        <begin position="384"/>
        <end position="443"/>
    </location>
</feature>
<feature type="region of interest" description="Disordered" evidence="5">
    <location>
        <begin position="164"/>
        <end position="189"/>
    </location>
</feature>
<feature type="compositionally biased region" description="Polar residues" evidence="5">
    <location>
        <begin position="215"/>
        <end position="224"/>
    </location>
</feature>
<feature type="coiled-coil region" evidence="4">
    <location>
        <begin position="841"/>
        <end position="886"/>
    </location>
</feature>
<evidence type="ECO:0000259" key="6">
    <source>
        <dbReference type="Pfam" id="PF12325"/>
    </source>
</evidence>
<dbReference type="PANTHER" id="PTHR46515:SF1">
    <property type="entry name" value="TATA ELEMENT MODULATORY FACTOR"/>
    <property type="match status" value="1"/>
</dbReference>